<dbReference type="InterPro" id="IPR019396">
    <property type="entry name" value="TM_Fragile-X-F-assoc"/>
</dbReference>
<keyword evidence="1" id="KW-1133">Transmembrane helix</keyword>
<dbReference type="AlphaFoldDB" id="A0AAV2IP61"/>
<feature type="transmembrane region" description="Helical" evidence="1">
    <location>
        <begin position="105"/>
        <end position="129"/>
    </location>
</feature>
<keyword evidence="3" id="KW-1185">Reference proteome</keyword>
<dbReference type="PANTHER" id="PTHR13568">
    <property type="entry name" value="FAM11A, B PROTEIN"/>
    <property type="match status" value="1"/>
</dbReference>
<evidence type="ECO:0008006" key="4">
    <source>
        <dbReference type="Google" id="ProtNLM"/>
    </source>
</evidence>
<feature type="transmembrane region" description="Helical" evidence="1">
    <location>
        <begin position="33"/>
        <end position="57"/>
    </location>
</feature>
<comment type="caution">
    <text evidence="2">The sequence shown here is derived from an EMBL/GenBank/DDBJ whole genome shotgun (WGS) entry which is preliminary data.</text>
</comment>
<reference evidence="2 3" key="1">
    <citation type="submission" date="2024-04" db="EMBL/GenBank/DDBJ databases">
        <authorList>
            <consortium name="Genoscope - CEA"/>
            <person name="William W."/>
        </authorList>
    </citation>
    <scope>NUCLEOTIDE SEQUENCE [LARGE SCALE GENOMIC DNA]</scope>
</reference>
<dbReference type="EMBL" id="CAXITT010001172">
    <property type="protein sequence ID" value="CAL1548096.1"/>
    <property type="molecule type" value="Genomic_DNA"/>
</dbReference>
<accession>A0AAV2IP61</accession>
<sequence>MAAVHKALFTWFIILVFFIIFVLRADGKVECNWFLIFIPMWLFDGAVITYIIVNIIMHFRSAYNPNVDRNDMTKRRKYALVICTLLKLVFQFLLCLRLENFNISLYFVLIPLWTLFIAGLVDNFCVLIARHPYR</sequence>
<keyword evidence="1" id="KW-0812">Transmembrane</keyword>
<evidence type="ECO:0000256" key="1">
    <source>
        <dbReference type="SAM" id="Phobius"/>
    </source>
</evidence>
<protein>
    <recommendedName>
        <fullName evidence="4">Transmembrane protein 60</fullName>
    </recommendedName>
</protein>
<dbReference type="PANTHER" id="PTHR13568:SF4">
    <property type="entry name" value="TRANSMEMBRANE PROTEIN 60"/>
    <property type="match status" value="1"/>
</dbReference>
<dbReference type="Pfam" id="PF10269">
    <property type="entry name" value="Tmemb_185A"/>
    <property type="match status" value="1"/>
</dbReference>
<name>A0AAV2IP61_LYMST</name>
<dbReference type="Proteomes" id="UP001497497">
    <property type="component" value="Unassembled WGS sequence"/>
</dbReference>
<organism evidence="2 3">
    <name type="scientific">Lymnaea stagnalis</name>
    <name type="common">Great pond snail</name>
    <name type="synonym">Helix stagnalis</name>
    <dbReference type="NCBI Taxonomy" id="6523"/>
    <lineage>
        <taxon>Eukaryota</taxon>
        <taxon>Metazoa</taxon>
        <taxon>Spiralia</taxon>
        <taxon>Lophotrochozoa</taxon>
        <taxon>Mollusca</taxon>
        <taxon>Gastropoda</taxon>
        <taxon>Heterobranchia</taxon>
        <taxon>Euthyneura</taxon>
        <taxon>Panpulmonata</taxon>
        <taxon>Hygrophila</taxon>
        <taxon>Lymnaeoidea</taxon>
        <taxon>Lymnaeidae</taxon>
        <taxon>Lymnaea</taxon>
    </lineage>
</organism>
<feature type="transmembrane region" description="Helical" evidence="1">
    <location>
        <begin position="78"/>
        <end position="99"/>
    </location>
</feature>
<feature type="transmembrane region" description="Helical" evidence="1">
    <location>
        <begin position="7"/>
        <end position="27"/>
    </location>
</feature>
<evidence type="ECO:0000313" key="3">
    <source>
        <dbReference type="Proteomes" id="UP001497497"/>
    </source>
</evidence>
<gene>
    <name evidence="2" type="ORF">GSLYS_00021413001</name>
</gene>
<keyword evidence="1" id="KW-0472">Membrane</keyword>
<proteinExistence type="predicted"/>
<evidence type="ECO:0000313" key="2">
    <source>
        <dbReference type="EMBL" id="CAL1548096.1"/>
    </source>
</evidence>